<dbReference type="InterPro" id="IPR013700">
    <property type="entry name" value="AflR"/>
</dbReference>
<dbReference type="Gene3D" id="4.10.240.10">
    <property type="entry name" value="Zn(2)-C6 fungal-type DNA-binding domain"/>
    <property type="match status" value="1"/>
</dbReference>
<evidence type="ECO:0000313" key="9">
    <source>
        <dbReference type="Proteomes" id="UP001480595"/>
    </source>
</evidence>
<feature type="region of interest" description="Disordered" evidence="6">
    <location>
        <begin position="1"/>
        <end position="26"/>
    </location>
</feature>
<dbReference type="RefSeq" id="XP_066713002.1">
    <property type="nucleotide sequence ID" value="XM_066863892.1"/>
</dbReference>
<organism evidence="8 9">
    <name type="scientific">Apiospora phragmitis</name>
    <dbReference type="NCBI Taxonomy" id="2905665"/>
    <lineage>
        <taxon>Eukaryota</taxon>
        <taxon>Fungi</taxon>
        <taxon>Dikarya</taxon>
        <taxon>Ascomycota</taxon>
        <taxon>Pezizomycotina</taxon>
        <taxon>Sordariomycetes</taxon>
        <taxon>Xylariomycetidae</taxon>
        <taxon>Amphisphaeriales</taxon>
        <taxon>Apiosporaceae</taxon>
        <taxon>Apiospora</taxon>
    </lineage>
</organism>
<evidence type="ECO:0000256" key="4">
    <source>
        <dbReference type="ARBA" id="ARBA00023163"/>
    </source>
</evidence>
<dbReference type="CDD" id="cd00067">
    <property type="entry name" value="GAL4"/>
    <property type="match status" value="1"/>
</dbReference>
<accession>A0ABR1TW32</accession>
<feature type="compositionally biased region" description="Low complexity" evidence="6">
    <location>
        <begin position="90"/>
        <end position="101"/>
    </location>
</feature>
<dbReference type="GeneID" id="92096955"/>
<dbReference type="PRINTS" id="PR00755">
    <property type="entry name" value="AFLATOXINBRP"/>
</dbReference>
<dbReference type="EMBL" id="JAQQWL010000011">
    <property type="protein sequence ID" value="KAK8050753.1"/>
    <property type="molecule type" value="Genomic_DNA"/>
</dbReference>
<name>A0ABR1TW32_9PEZI</name>
<keyword evidence="9" id="KW-1185">Reference proteome</keyword>
<feature type="compositionally biased region" description="Basic and acidic residues" evidence="6">
    <location>
        <begin position="75"/>
        <end position="89"/>
    </location>
</feature>
<evidence type="ECO:0000256" key="1">
    <source>
        <dbReference type="ARBA" id="ARBA00022723"/>
    </source>
</evidence>
<dbReference type="PROSITE" id="PS00463">
    <property type="entry name" value="ZN2_CY6_FUNGAL_1"/>
    <property type="match status" value="1"/>
</dbReference>
<dbReference type="Pfam" id="PF08493">
    <property type="entry name" value="AflR"/>
    <property type="match status" value="1"/>
</dbReference>
<dbReference type="InterPro" id="IPR036864">
    <property type="entry name" value="Zn2-C6_fun-type_DNA-bd_sf"/>
</dbReference>
<gene>
    <name evidence="8" type="ORF">PG994_012483</name>
</gene>
<feature type="compositionally biased region" description="Low complexity" evidence="6">
    <location>
        <begin position="108"/>
        <end position="120"/>
    </location>
</feature>
<reference evidence="8 9" key="1">
    <citation type="submission" date="2023-01" db="EMBL/GenBank/DDBJ databases">
        <title>Analysis of 21 Apiospora genomes using comparative genomics revels a genus with tremendous synthesis potential of carbohydrate active enzymes and secondary metabolites.</title>
        <authorList>
            <person name="Sorensen T."/>
        </authorList>
    </citation>
    <scope>NUCLEOTIDE SEQUENCE [LARGE SCALE GENOMIC DNA]</scope>
    <source>
        <strain evidence="8 9">CBS 135458</strain>
    </source>
</reference>
<dbReference type="PANTHER" id="PTHR31069">
    <property type="entry name" value="OLEATE-ACTIVATED TRANSCRIPTION FACTOR 1-RELATED"/>
    <property type="match status" value="1"/>
</dbReference>
<evidence type="ECO:0000256" key="6">
    <source>
        <dbReference type="SAM" id="MobiDB-lite"/>
    </source>
</evidence>
<dbReference type="InterPro" id="IPR050675">
    <property type="entry name" value="OAF3"/>
</dbReference>
<evidence type="ECO:0000256" key="5">
    <source>
        <dbReference type="ARBA" id="ARBA00023242"/>
    </source>
</evidence>
<keyword evidence="2" id="KW-0805">Transcription regulation</keyword>
<comment type="caution">
    <text evidence="8">The sequence shown here is derived from an EMBL/GenBank/DDBJ whole genome shotgun (WGS) entry which is preliminary data.</text>
</comment>
<feature type="domain" description="Zn(2)-C6 fungal-type" evidence="7">
    <location>
        <begin position="34"/>
        <end position="64"/>
    </location>
</feature>
<dbReference type="SUPFAM" id="SSF57701">
    <property type="entry name" value="Zn2/Cys6 DNA-binding domain"/>
    <property type="match status" value="1"/>
</dbReference>
<dbReference type="PANTHER" id="PTHR31069:SF31">
    <property type="entry name" value="MONODICTYPHENONE CLUSTER TRANSCRIPTION FACTOR-RELATED"/>
    <property type="match status" value="1"/>
</dbReference>
<evidence type="ECO:0000259" key="7">
    <source>
        <dbReference type="PROSITE" id="PS50048"/>
    </source>
</evidence>
<feature type="compositionally biased region" description="Low complexity" evidence="6">
    <location>
        <begin position="1"/>
        <end position="14"/>
    </location>
</feature>
<dbReference type="PROSITE" id="PS50048">
    <property type="entry name" value="ZN2_CY6_FUNGAL_2"/>
    <property type="match status" value="1"/>
</dbReference>
<keyword evidence="3" id="KW-0238">DNA-binding</keyword>
<evidence type="ECO:0000313" key="8">
    <source>
        <dbReference type="EMBL" id="KAK8050753.1"/>
    </source>
</evidence>
<dbReference type="InterPro" id="IPR001138">
    <property type="entry name" value="Zn2Cys6_DnaBD"/>
</dbReference>
<dbReference type="Proteomes" id="UP001480595">
    <property type="component" value="Unassembled WGS sequence"/>
</dbReference>
<keyword evidence="1" id="KW-0479">Metal-binding</keyword>
<keyword evidence="5" id="KW-0539">Nucleus</keyword>
<protein>
    <submittedName>
        <fullName evidence="8">Aflatoxin biosynthesis regulatory protein</fullName>
    </submittedName>
</protein>
<dbReference type="SMART" id="SM00066">
    <property type="entry name" value="GAL4"/>
    <property type="match status" value="1"/>
</dbReference>
<evidence type="ECO:0000256" key="3">
    <source>
        <dbReference type="ARBA" id="ARBA00023125"/>
    </source>
</evidence>
<sequence>MSSPKPSTTATTSTNFQVFDHPPPAPSVPKLRSSCDACASSKVKCHKEKPVCSRCMNRGLACEYGTSMRGGRVLRTQDIDTDQPSRPRTTESSARTSASPADTGSLFGDSTTRTGSAGTGSMATASIVTTVPSLQSEDLSSFLNDCLDGSLDYMPDQDPFSLPLNYESTTLDPLTPFPNLDGDVGRFFLNFSTSVEASDVEDVPRVMPEPQPPFQSEDISMEGMESTESENADSCCLFVAIGLMRDLFPKSSRACTSSTVNGATIPESTNRQGPVAVPTIKDVITKNQRAIDTLTGLLQCSCAYDSYLLALISLIMSKVLTWYDAAAWAQQVRQAPAVINNYHLKGEGSGRMAAQLVLSELNRAQRLVNTLEKITHKVTQPGRSQETKDVNMMALNVCMDETMKTPSPRDESISAFSLLTLDEMVGHLQKKVKVISQGIVAKLNAD</sequence>
<keyword evidence="4" id="KW-0804">Transcription</keyword>
<feature type="region of interest" description="Disordered" evidence="6">
    <location>
        <begin position="73"/>
        <end position="120"/>
    </location>
</feature>
<evidence type="ECO:0000256" key="2">
    <source>
        <dbReference type="ARBA" id="ARBA00023015"/>
    </source>
</evidence>
<proteinExistence type="predicted"/>
<dbReference type="Pfam" id="PF00172">
    <property type="entry name" value="Zn_clus"/>
    <property type="match status" value="1"/>
</dbReference>